<proteinExistence type="predicted"/>
<dbReference type="AlphaFoldDB" id="A0A2M7WTF1"/>
<organism evidence="1 2">
    <name type="scientific">Candidatus Zambryskibacteria bacterium CG_4_9_14_3_um_filter_42_15</name>
    <dbReference type="NCBI Taxonomy" id="1975112"/>
    <lineage>
        <taxon>Bacteria</taxon>
        <taxon>Candidatus Zambryskiibacteriota</taxon>
    </lineage>
</organism>
<name>A0A2M7WTF1_9BACT</name>
<comment type="caution">
    <text evidence="1">The sequence shown here is derived from an EMBL/GenBank/DDBJ whole genome shotgun (WGS) entry which is preliminary data.</text>
</comment>
<protein>
    <submittedName>
        <fullName evidence="1">Uncharacterized protein</fullName>
    </submittedName>
</protein>
<accession>A0A2M7WTF1</accession>
<evidence type="ECO:0000313" key="2">
    <source>
        <dbReference type="Proteomes" id="UP000230758"/>
    </source>
</evidence>
<reference evidence="2" key="1">
    <citation type="submission" date="2017-09" db="EMBL/GenBank/DDBJ databases">
        <title>Depth-based differentiation of microbial function through sediment-hosted aquifers and enrichment of novel symbionts in the deep terrestrial subsurface.</title>
        <authorList>
            <person name="Probst A.J."/>
            <person name="Ladd B."/>
            <person name="Jarett J.K."/>
            <person name="Geller-Mcgrath D.E."/>
            <person name="Sieber C.M.K."/>
            <person name="Emerson J.B."/>
            <person name="Anantharaman K."/>
            <person name="Thomas B.C."/>
            <person name="Malmstrom R."/>
            <person name="Stieglmeier M."/>
            <person name="Klingl A."/>
            <person name="Woyke T."/>
            <person name="Ryan C.M."/>
            <person name="Banfield J.F."/>
        </authorList>
    </citation>
    <scope>NUCLEOTIDE SEQUENCE [LARGE SCALE GENOMIC DNA]</scope>
</reference>
<dbReference type="EMBL" id="PFXF01000003">
    <property type="protein sequence ID" value="PJA33203.1"/>
    <property type="molecule type" value="Genomic_DNA"/>
</dbReference>
<gene>
    <name evidence="1" type="ORF">CO185_00125</name>
</gene>
<dbReference type="Proteomes" id="UP000230758">
    <property type="component" value="Unassembled WGS sequence"/>
</dbReference>
<feature type="non-terminal residue" evidence="1">
    <location>
        <position position="228"/>
    </location>
</feature>
<sequence>MNKNKKTIHVLTLKSAAFTFLVVSLLGVIYLASVGRVYADFNPQINYQGRLVDSDGDAVADGVYHMRFKLYTTLSGGSALWEEDRSTDLGDRVTITNGLFSLMLGSSTPLTASDFNQTLYLSVEIGGSSGSPTWDGEMSPRKIFGAVPSAFVASTLDGLTAEQFLRSDTLNSDALFTRSTTTAATTTNFFATTASTTNLIVGSSLSVFGTSGTAWSDFCVSITGGASL</sequence>
<evidence type="ECO:0000313" key="1">
    <source>
        <dbReference type="EMBL" id="PJA33203.1"/>
    </source>
</evidence>